<organism evidence="2 3">
    <name type="scientific">Coprinopsis marcescibilis</name>
    <name type="common">Agaric fungus</name>
    <name type="synonym">Psathyrella marcescibilis</name>
    <dbReference type="NCBI Taxonomy" id="230819"/>
    <lineage>
        <taxon>Eukaryota</taxon>
        <taxon>Fungi</taxon>
        <taxon>Dikarya</taxon>
        <taxon>Basidiomycota</taxon>
        <taxon>Agaricomycotina</taxon>
        <taxon>Agaricomycetes</taxon>
        <taxon>Agaricomycetidae</taxon>
        <taxon>Agaricales</taxon>
        <taxon>Agaricineae</taxon>
        <taxon>Psathyrellaceae</taxon>
        <taxon>Coprinopsis</taxon>
    </lineage>
</organism>
<evidence type="ECO:0000313" key="3">
    <source>
        <dbReference type="Proteomes" id="UP000307440"/>
    </source>
</evidence>
<dbReference type="InterPro" id="IPR054471">
    <property type="entry name" value="GPIID_WHD"/>
</dbReference>
<name>A0A5C3KA78_COPMA</name>
<reference evidence="2 3" key="1">
    <citation type="journal article" date="2019" name="Nat. Ecol. Evol.">
        <title>Megaphylogeny resolves global patterns of mushroom evolution.</title>
        <authorList>
            <person name="Varga T."/>
            <person name="Krizsan K."/>
            <person name="Foldi C."/>
            <person name="Dima B."/>
            <person name="Sanchez-Garcia M."/>
            <person name="Sanchez-Ramirez S."/>
            <person name="Szollosi G.J."/>
            <person name="Szarkandi J.G."/>
            <person name="Papp V."/>
            <person name="Albert L."/>
            <person name="Andreopoulos W."/>
            <person name="Angelini C."/>
            <person name="Antonin V."/>
            <person name="Barry K.W."/>
            <person name="Bougher N.L."/>
            <person name="Buchanan P."/>
            <person name="Buyck B."/>
            <person name="Bense V."/>
            <person name="Catcheside P."/>
            <person name="Chovatia M."/>
            <person name="Cooper J."/>
            <person name="Damon W."/>
            <person name="Desjardin D."/>
            <person name="Finy P."/>
            <person name="Geml J."/>
            <person name="Haridas S."/>
            <person name="Hughes K."/>
            <person name="Justo A."/>
            <person name="Karasinski D."/>
            <person name="Kautmanova I."/>
            <person name="Kiss B."/>
            <person name="Kocsube S."/>
            <person name="Kotiranta H."/>
            <person name="LaButti K.M."/>
            <person name="Lechner B.E."/>
            <person name="Liimatainen K."/>
            <person name="Lipzen A."/>
            <person name="Lukacs Z."/>
            <person name="Mihaltcheva S."/>
            <person name="Morgado L.N."/>
            <person name="Niskanen T."/>
            <person name="Noordeloos M.E."/>
            <person name="Ohm R.A."/>
            <person name="Ortiz-Santana B."/>
            <person name="Ovrebo C."/>
            <person name="Racz N."/>
            <person name="Riley R."/>
            <person name="Savchenko A."/>
            <person name="Shiryaev A."/>
            <person name="Soop K."/>
            <person name="Spirin V."/>
            <person name="Szebenyi C."/>
            <person name="Tomsovsky M."/>
            <person name="Tulloss R.E."/>
            <person name="Uehling J."/>
            <person name="Grigoriev I.V."/>
            <person name="Vagvolgyi C."/>
            <person name="Papp T."/>
            <person name="Martin F.M."/>
            <person name="Miettinen O."/>
            <person name="Hibbett D.S."/>
            <person name="Nagy L.G."/>
        </authorList>
    </citation>
    <scope>NUCLEOTIDE SEQUENCE [LARGE SCALE GENOMIC DNA]</scope>
    <source>
        <strain evidence="2 3">CBS 121175</strain>
    </source>
</reference>
<dbReference type="PANTHER" id="PTHR10039:SF16">
    <property type="entry name" value="GPI INOSITOL-DEACYLASE"/>
    <property type="match status" value="1"/>
</dbReference>
<evidence type="ECO:0000259" key="1">
    <source>
        <dbReference type="Pfam" id="PF22939"/>
    </source>
</evidence>
<dbReference type="OrthoDB" id="194358at2759"/>
<dbReference type="Proteomes" id="UP000307440">
    <property type="component" value="Unassembled WGS sequence"/>
</dbReference>
<dbReference type="InterPro" id="IPR036770">
    <property type="entry name" value="Ankyrin_rpt-contain_sf"/>
</dbReference>
<dbReference type="PANTHER" id="PTHR10039">
    <property type="entry name" value="AMELOGENIN"/>
    <property type="match status" value="1"/>
</dbReference>
<dbReference type="Gene3D" id="1.25.40.20">
    <property type="entry name" value="Ankyrin repeat-containing domain"/>
    <property type="match status" value="1"/>
</dbReference>
<proteinExistence type="predicted"/>
<dbReference type="Pfam" id="PF22939">
    <property type="entry name" value="WHD_GPIID"/>
    <property type="match status" value="1"/>
</dbReference>
<sequence length="408" mass="45673">MVLLDVLKDIFNSDLFDQKFCSLNGLDQALSDTQIDLPLLEECVPKAKFIPIVLHGSDVEWLINEKLSQIKMLRNLLEKEGWKETVLQVVVEKSSGMFLAAALQLNMLERCMHVRDLLMALVALPVGLSAMYATTMHRIKRQDGSELAKIALMWLVHAFSSLTMDNLQHAVAVNTTTLAFEPDVLVLPDALLSTCCGLITFELESNLVRLVHHTARNFLEPYLHNEGVDPHTLMASVCMAHLLTHGFNNLKGDLGDLYYTKYYGYTIEVFDINPFLRYSHRCWAAHTQSTIALPIAVKDFVQQCDRFTLGPNTTIGHWWDYINAFQLVALCNFSSLLAGWLDLDSPLSYYYYPPPANIDVNSTSALGRTLLALAAMKGHIDNVQLLLSMDGIDSMQPDIIGLMPLAGL</sequence>
<dbReference type="SUPFAM" id="SSF48403">
    <property type="entry name" value="Ankyrin repeat"/>
    <property type="match status" value="1"/>
</dbReference>
<dbReference type="AlphaFoldDB" id="A0A5C3KA78"/>
<accession>A0A5C3KA78</accession>
<evidence type="ECO:0000313" key="2">
    <source>
        <dbReference type="EMBL" id="TFK16617.1"/>
    </source>
</evidence>
<dbReference type="STRING" id="230819.A0A5C3KA78"/>
<feature type="domain" description="GPI inositol-deacylase winged helix" evidence="1">
    <location>
        <begin position="143"/>
        <end position="219"/>
    </location>
</feature>
<protein>
    <recommendedName>
        <fullName evidence="1">GPI inositol-deacylase winged helix domain-containing protein</fullName>
    </recommendedName>
</protein>
<keyword evidence="3" id="KW-1185">Reference proteome</keyword>
<gene>
    <name evidence="2" type="ORF">FA15DRAFT_711603</name>
</gene>
<dbReference type="EMBL" id="ML210705">
    <property type="protein sequence ID" value="TFK16617.1"/>
    <property type="molecule type" value="Genomic_DNA"/>
</dbReference>